<dbReference type="InterPro" id="IPR000515">
    <property type="entry name" value="MetI-like"/>
</dbReference>
<dbReference type="CDD" id="cd06261">
    <property type="entry name" value="TM_PBP2"/>
    <property type="match status" value="1"/>
</dbReference>
<feature type="transmembrane region" description="Helical" evidence="7">
    <location>
        <begin position="66"/>
        <end position="90"/>
    </location>
</feature>
<feature type="transmembrane region" description="Helical" evidence="7">
    <location>
        <begin position="102"/>
        <end position="124"/>
    </location>
</feature>
<dbReference type="Proteomes" id="UP000481033">
    <property type="component" value="Unassembled WGS sequence"/>
</dbReference>
<evidence type="ECO:0000256" key="7">
    <source>
        <dbReference type="RuleBase" id="RU363032"/>
    </source>
</evidence>
<comment type="subcellular location">
    <subcellularLocation>
        <location evidence="1 7">Cell membrane</location>
        <topology evidence="1 7">Multi-pass membrane protein</topology>
    </subcellularLocation>
</comment>
<keyword evidence="5 7" id="KW-1133">Transmembrane helix</keyword>
<evidence type="ECO:0000256" key="6">
    <source>
        <dbReference type="ARBA" id="ARBA00023136"/>
    </source>
</evidence>
<protein>
    <submittedName>
        <fullName evidence="9">Carbohydrate ABC transporter permease</fullName>
    </submittedName>
</protein>
<keyword evidence="3" id="KW-1003">Cell membrane</keyword>
<dbReference type="EMBL" id="QXHD01000004">
    <property type="protein sequence ID" value="NEZ58398.1"/>
    <property type="molecule type" value="Genomic_DNA"/>
</dbReference>
<dbReference type="GO" id="GO:0055085">
    <property type="term" value="P:transmembrane transport"/>
    <property type="evidence" value="ECO:0007669"/>
    <property type="project" value="InterPro"/>
</dbReference>
<evidence type="ECO:0000256" key="5">
    <source>
        <dbReference type="ARBA" id="ARBA00022989"/>
    </source>
</evidence>
<dbReference type="PROSITE" id="PS50928">
    <property type="entry name" value="ABC_TM1"/>
    <property type="match status" value="1"/>
</dbReference>
<dbReference type="PANTHER" id="PTHR43744">
    <property type="entry name" value="ABC TRANSPORTER PERMEASE PROTEIN MG189-RELATED-RELATED"/>
    <property type="match status" value="1"/>
</dbReference>
<proteinExistence type="inferred from homology"/>
<accession>A0A6M0RQ57</accession>
<evidence type="ECO:0000256" key="1">
    <source>
        <dbReference type="ARBA" id="ARBA00004651"/>
    </source>
</evidence>
<keyword evidence="10" id="KW-1185">Reference proteome</keyword>
<dbReference type="SUPFAM" id="SSF161098">
    <property type="entry name" value="MetI-like"/>
    <property type="match status" value="1"/>
</dbReference>
<evidence type="ECO:0000256" key="3">
    <source>
        <dbReference type="ARBA" id="ARBA00022475"/>
    </source>
</evidence>
<dbReference type="RefSeq" id="WP_163670980.1">
    <property type="nucleotide sequence ID" value="NZ_QXHD01000004.1"/>
</dbReference>
<keyword evidence="6 7" id="KW-0472">Membrane</keyword>
<feature type="transmembrane region" description="Helical" evidence="7">
    <location>
        <begin position="177"/>
        <end position="200"/>
    </location>
</feature>
<feature type="transmembrane region" description="Helical" evidence="7">
    <location>
        <begin position="136"/>
        <end position="156"/>
    </location>
</feature>
<evidence type="ECO:0000313" key="10">
    <source>
        <dbReference type="Proteomes" id="UP000481033"/>
    </source>
</evidence>
<evidence type="ECO:0000256" key="2">
    <source>
        <dbReference type="ARBA" id="ARBA00022448"/>
    </source>
</evidence>
<keyword evidence="2 7" id="KW-0813">Transport</keyword>
<organism evidence="9 10">
    <name type="scientific">Adonisia turfae CCMR0081</name>
    <dbReference type="NCBI Taxonomy" id="2292702"/>
    <lineage>
        <taxon>Bacteria</taxon>
        <taxon>Bacillati</taxon>
        <taxon>Cyanobacteriota</taxon>
        <taxon>Adonisia</taxon>
        <taxon>Adonisia turfae</taxon>
    </lineage>
</organism>
<sequence length="271" mass="30220">MKKHELFLHFILAIGGVVMLTPFIWMLSLSVKPENEIYNAQIRLFPQQWDWANYTEAFIDAHVGSFIVNGAIVTLGILLFQYLTTIPAAYVLARKDFRLKGVLFAIVLGVLLIPPQVTAIPVYLLMGRLGLINTTWALILPFTTSAFGIFLFRQSFKAFPQDLIDAARVDGANELYILWNLIVPLSLPTLAAFGIFSIVVHWNDLFWPLLVIYDWEKATPPLGITFFEGGDSGDNVGAMMAAATLIVAPLTIAFLVARRRFIEGITMTGIK</sequence>
<comment type="caution">
    <text evidence="9">The sequence shown here is derived from an EMBL/GenBank/DDBJ whole genome shotgun (WGS) entry which is preliminary data.</text>
</comment>
<keyword evidence="4 7" id="KW-0812">Transmembrane</keyword>
<reference evidence="9 10" key="1">
    <citation type="journal article" date="2020" name="Microb. Ecol.">
        <title>Ecogenomics of the Marine Benthic Filamentous Cyanobacterium Adonisia.</title>
        <authorList>
            <person name="Walter J.M."/>
            <person name="Coutinho F.H."/>
            <person name="Leomil L."/>
            <person name="Hargreaves P.I."/>
            <person name="Campeao M.E."/>
            <person name="Vieira V.V."/>
            <person name="Silva B.S."/>
            <person name="Fistarol G.O."/>
            <person name="Salomon P.S."/>
            <person name="Sawabe T."/>
            <person name="Mino S."/>
            <person name="Hosokawa M."/>
            <person name="Miyashita H."/>
            <person name="Maruyama F."/>
            <person name="van Verk M.C."/>
            <person name="Dutilh B.E."/>
            <person name="Thompson C.C."/>
            <person name="Thompson F.L."/>
        </authorList>
    </citation>
    <scope>NUCLEOTIDE SEQUENCE [LARGE SCALE GENOMIC DNA]</scope>
    <source>
        <strain evidence="9 10">CCMR0081</strain>
    </source>
</reference>
<dbReference type="PANTHER" id="PTHR43744:SF12">
    <property type="entry name" value="ABC TRANSPORTER PERMEASE PROTEIN MG189-RELATED"/>
    <property type="match status" value="1"/>
</dbReference>
<feature type="transmembrane region" description="Helical" evidence="7">
    <location>
        <begin position="7"/>
        <end position="27"/>
    </location>
</feature>
<name>A0A6M0RQ57_9CYAN</name>
<gene>
    <name evidence="9" type="ORF">DXZ20_22680</name>
</gene>
<evidence type="ECO:0000313" key="9">
    <source>
        <dbReference type="EMBL" id="NEZ58398.1"/>
    </source>
</evidence>
<dbReference type="AlphaFoldDB" id="A0A6M0RQ57"/>
<dbReference type="InterPro" id="IPR035906">
    <property type="entry name" value="MetI-like_sf"/>
</dbReference>
<dbReference type="GO" id="GO:0005886">
    <property type="term" value="C:plasma membrane"/>
    <property type="evidence" value="ECO:0007669"/>
    <property type="project" value="UniProtKB-SubCell"/>
</dbReference>
<evidence type="ECO:0000256" key="4">
    <source>
        <dbReference type="ARBA" id="ARBA00022692"/>
    </source>
</evidence>
<feature type="transmembrane region" description="Helical" evidence="7">
    <location>
        <begin position="236"/>
        <end position="257"/>
    </location>
</feature>
<comment type="similarity">
    <text evidence="7">Belongs to the binding-protein-dependent transport system permease family.</text>
</comment>
<evidence type="ECO:0000259" key="8">
    <source>
        <dbReference type="PROSITE" id="PS50928"/>
    </source>
</evidence>
<feature type="domain" description="ABC transmembrane type-1" evidence="8">
    <location>
        <begin position="67"/>
        <end position="257"/>
    </location>
</feature>
<dbReference type="Pfam" id="PF00528">
    <property type="entry name" value="BPD_transp_1"/>
    <property type="match status" value="1"/>
</dbReference>
<dbReference type="Gene3D" id="1.10.3720.10">
    <property type="entry name" value="MetI-like"/>
    <property type="match status" value="1"/>
</dbReference>